<keyword evidence="2" id="KW-1185">Reference proteome</keyword>
<dbReference type="Proteomes" id="UP001499967">
    <property type="component" value="Unassembled WGS sequence"/>
</dbReference>
<sequence>MGEAADEAEARLEIARAQGRASVNFNERTGRYRWTVVLDEGKTFHGWAETEEDAWWYCKEAVNRPHRGTHHRRPRGLFGLPPA</sequence>
<comment type="caution">
    <text evidence="1">The sequence shown here is derived from an EMBL/GenBank/DDBJ whole genome shotgun (WGS) entry which is preliminary data.</text>
</comment>
<proteinExistence type="predicted"/>
<name>A0ABN1QKZ6_9PSEU</name>
<dbReference type="EMBL" id="BAAAHP010000115">
    <property type="protein sequence ID" value="GAA0943898.1"/>
    <property type="molecule type" value="Genomic_DNA"/>
</dbReference>
<accession>A0ABN1QKZ6</accession>
<gene>
    <name evidence="1" type="ORF">GCM10009559_40960</name>
</gene>
<protein>
    <submittedName>
        <fullName evidence="1">Uncharacterized protein</fullName>
    </submittedName>
</protein>
<evidence type="ECO:0000313" key="1">
    <source>
        <dbReference type="EMBL" id="GAA0943898.1"/>
    </source>
</evidence>
<reference evidence="1 2" key="1">
    <citation type="journal article" date="2019" name="Int. J. Syst. Evol. Microbiol.">
        <title>The Global Catalogue of Microorganisms (GCM) 10K type strain sequencing project: providing services to taxonomists for standard genome sequencing and annotation.</title>
        <authorList>
            <consortium name="The Broad Institute Genomics Platform"/>
            <consortium name="The Broad Institute Genome Sequencing Center for Infectious Disease"/>
            <person name="Wu L."/>
            <person name="Ma J."/>
        </authorList>
    </citation>
    <scope>NUCLEOTIDE SEQUENCE [LARGE SCALE GENOMIC DNA]</scope>
    <source>
        <strain evidence="1 2">JCM 11117</strain>
    </source>
</reference>
<evidence type="ECO:0000313" key="2">
    <source>
        <dbReference type="Proteomes" id="UP001499967"/>
    </source>
</evidence>
<organism evidence="1 2">
    <name type="scientific">Pseudonocardia zijingensis</name>
    <dbReference type="NCBI Taxonomy" id="153376"/>
    <lineage>
        <taxon>Bacteria</taxon>
        <taxon>Bacillati</taxon>
        <taxon>Actinomycetota</taxon>
        <taxon>Actinomycetes</taxon>
        <taxon>Pseudonocardiales</taxon>
        <taxon>Pseudonocardiaceae</taxon>
        <taxon>Pseudonocardia</taxon>
    </lineage>
</organism>